<feature type="region of interest" description="Disordered" evidence="1">
    <location>
        <begin position="1"/>
        <end position="32"/>
    </location>
</feature>
<evidence type="ECO:0000313" key="3">
    <source>
        <dbReference type="EMBL" id="GAA4953874.1"/>
    </source>
</evidence>
<dbReference type="Gene3D" id="2.120.10.30">
    <property type="entry name" value="TolB, C-terminal domain"/>
    <property type="match status" value="1"/>
</dbReference>
<comment type="caution">
    <text evidence="3">The sequence shown here is derived from an EMBL/GenBank/DDBJ whole genome shotgun (WGS) entry which is preliminary data.</text>
</comment>
<keyword evidence="2" id="KW-0812">Transmembrane</keyword>
<dbReference type="RefSeq" id="WP_345674435.1">
    <property type="nucleotide sequence ID" value="NZ_BAABHS010000004.1"/>
</dbReference>
<evidence type="ECO:0000256" key="1">
    <source>
        <dbReference type="SAM" id="MobiDB-lite"/>
    </source>
</evidence>
<proteinExistence type="predicted"/>
<dbReference type="InterPro" id="IPR011042">
    <property type="entry name" value="6-blade_b-propeller_TolB-like"/>
</dbReference>
<name>A0ABP9H2R0_9ACTN</name>
<dbReference type="Proteomes" id="UP001500466">
    <property type="component" value="Unassembled WGS sequence"/>
</dbReference>
<keyword evidence="2" id="KW-0472">Membrane</keyword>
<feature type="transmembrane region" description="Helical" evidence="2">
    <location>
        <begin position="44"/>
        <end position="63"/>
    </location>
</feature>
<keyword evidence="2" id="KW-1133">Transmembrane helix</keyword>
<reference evidence="4" key="1">
    <citation type="journal article" date="2019" name="Int. J. Syst. Evol. Microbiol.">
        <title>The Global Catalogue of Microorganisms (GCM) 10K type strain sequencing project: providing services to taxonomists for standard genome sequencing and annotation.</title>
        <authorList>
            <consortium name="The Broad Institute Genomics Platform"/>
            <consortium name="The Broad Institute Genome Sequencing Center for Infectious Disease"/>
            <person name="Wu L."/>
            <person name="Ma J."/>
        </authorList>
    </citation>
    <scope>NUCLEOTIDE SEQUENCE [LARGE SCALE GENOMIC DNA]</scope>
    <source>
        <strain evidence="4">JCM 17986</strain>
    </source>
</reference>
<gene>
    <name evidence="3" type="ORF">GCM10023205_14250</name>
</gene>
<sequence>MAVDTEPGEHPDETEDTGDIAERPEPAGPVEPEPVAAVFTRGRVIAFVVALVVLAGVGVGYTLHAVKREDDKRYGGSGTAPGAAPLTLAGPRRLLFRSTESGPGYGHLATVAAADPGGARQVGDRTCDRVYAANGTALCLTVERGVIARNYALILDGTLHEVRRIELSGTPNRARLSASGRMASWTVFVYGDSYAASSFSTRTSILDTRTGDLVESLEDFAVTRDGKDVRTPDRNFWGVTFAADDNTFYATMSTANPTRTYLVRGDLKARSAVVLRDNVECPSLSPDGTRLVFKKKVSDDPRKPWRLNVLDLASGQETPLAETRSVDDQAIWLDDAAVAYDLPTGSGAGSDVWSVPADGGGAPTRLIAGAFSPAPLR</sequence>
<accession>A0ABP9H2R0</accession>
<protein>
    <submittedName>
        <fullName evidence="3">PD40 domain-containing protein</fullName>
    </submittedName>
</protein>
<dbReference type="SUPFAM" id="SSF82171">
    <property type="entry name" value="DPP6 N-terminal domain-like"/>
    <property type="match status" value="1"/>
</dbReference>
<keyword evidence="4" id="KW-1185">Reference proteome</keyword>
<dbReference type="EMBL" id="BAABHS010000004">
    <property type="protein sequence ID" value="GAA4953874.1"/>
    <property type="molecule type" value="Genomic_DNA"/>
</dbReference>
<organism evidence="3 4">
    <name type="scientific">Yinghuangia aomiensis</name>
    <dbReference type="NCBI Taxonomy" id="676205"/>
    <lineage>
        <taxon>Bacteria</taxon>
        <taxon>Bacillati</taxon>
        <taxon>Actinomycetota</taxon>
        <taxon>Actinomycetes</taxon>
        <taxon>Kitasatosporales</taxon>
        <taxon>Streptomycetaceae</taxon>
        <taxon>Yinghuangia</taxon>
    </lineage>
</organism>
<evidence type="ECO:0000256" key="2">
    <source>
        <dbReference type="SAM" id="Phobius"/>
    </source>
</evidence>
<evidence type="ECO:0000313" key="4">
    <source>
        <dbReference type="Proteomes" id="UP001500466"/>
    </source>
</evidence>